<accession>A0A1H7LQQ2</accession>
<keyword evidence="5" id="KW-1185">Reference proteome</keyword>
<dbReference type="PANTHER" id="PTHR48107:SF16">
    <property type="entry name" value="NADPH-DEPENDENT ALDEHYDE REDUCTASE 1, CHLOROPLASTIC"/>
    <property type="match status" value="1"/>
</dbReference>
<proteinExistence type="inferred from homology"/>
<keyword evidence="2" id="KW-0560">Oxidoreductase</keyword>
<dbReference type="Gene3D" id="3.40.50.720">
    <property type="entry name" value="NAD(P)-binding Rossmann-like Domain"/>
    <property type="match status" value="1"/>
</dbReference>
<feature type="region of interest" description="Disordered" evidence="3">
    <location>
        <begin position="1"/>
        <end position="20"/>
    </location>
</feature>
<evidence type="ECO:0000256" key="2">
    <source>
        <dbReference type="ARBA" id="ARBA00023002"/>
    </source>
</evidence>
<reference evidence="5" key="1">
    <citation type="submission" date="2016-10" db="EMBL/GenBank/DDBJ databases">
        <authorList>
            <person name="Varghese N."/>
            <person name="Submissions S."/>
        </authorList>
    </citation>
    <scope>NUCLEOTIDE SEQUENCE [LARGE SCALE GENOMIC DNA]</scope>
    <source>
        <strain evidence="5">Jip14</strain>
    </source>
</reference>
<dbReference type="Proteomes" id="UP000198916">
    <property type="component" value="Unassembled WGS sequence"/>
</dbReference>
<dbReference type="OrthoDB" id="9803333at2"/>
<dbReference type="RefSeq" id="WP_090604707.1">
    <property type="nucleotide sequence ID" value="NZ_FNZR01000003.1"/>
</dbReference>
<dbReference type="STRING" id="332977.SAMN05421740_103237"/>
<dbReference type="SUPFAM" id="SSF51735">
    <property type="entry name" value="NAD(P)-binding Rossmann-fold domains"/>
    <property type="match status" value="1"/>
</dbReference>
<dbReference type="Pfam" id="PF13561">
    <property type="entry name" value="adh_short_C2"/>
    <property type="match status" value="1"/>
</dbReference>
<evidence type="ECO:0000313" key="4">
    <source>
        <dbReference type="EMBL" id="SEL01209.1"/>
    </source>
</evidence>
<dbReference type="InterPro" id="IPR002347">
    <property type="entry name" value="SDR_fam"/>
</dbReference>
<dbReference type="EMBL" id="FNZR01000003">
    <property type="protein sequence ID" value="SEL01209.1"/>
    <property type="molecule type" value="Genomic_DNA"/>
</dbReference>
<dbReference type="InterPro" id="IPR020904">
    <property type="entry name" value="Sc_DH/Rdtase_CS"/>
</dbReference>
<dbReference type="PRINTS" id="PR00081">
    <property type="entry name" value="GDHRDH"/>
</dbReference>
<dbReference type="AlphaFoldDB" id="A0A1H7LQQ2"/>
<protein>
    <submittedName>
        <fullName evidence="4">Enoyl-(Acyl carrier protein) reductase</fullName>
    </submittedName>
</protein>
<dbReference type="GO" id="GO:0016614">
    <property type="term" value="F:oxidoreductase activity, acting on CH-OH group of donors"/>
    <property type="evidence" value="ECO:0007669"/>
    <property type="project" value="UniProtKB-ARBA"/>
</dbReference>
<sequence>MAKKTTNEISNVKQESKTYDEKRRDAIKGVALAGLATAFSPAISLAQTVTGNTTVEQQSDPLIDPRTRFANDQPPQRQEVVMKPGSAIVFTNSVTSFLPSEAFMDYSATKGFLSAFTIALGKQVAHRGIRVNGVAPGAVWTPLQIYFGAPDTNVQTLNNITPIGRMGQPVEMAPLYVALAEGTNSFTTSTTWSASGGRV</sequence>
<dbReference type="InterPro" id="IPR036291">
    <property type="entry name" value="NAD(P)-bd_dom_sf"/>
</dbReference>
<dbReference type="PANTHER" id="PTHR48107">
    <property type="entry name" value="NADPH-DEPENDENT ALDEHYDE REDUCTASE-LIKE PROTEIN, CHLOROPLASTIC-RELATED"/>
    <property type="match status" value="1"/>
</dbReference>
<comment type="similarity">
    <text evidence="1">Belongs to the short-chain dehydrogenases/reductases (SDR) family.</text>
</comment>
<name>A0A1H7LQQ2_9SPHI</name>
<dbReference type="PROSITE" id="PS00061">
    <property type="entry name" value="ADH_SHORT"/>
    <property type="match status" value="1"/>
</dbReference>
<evidence type="ECO:0000256" key="3">
    <source>
        <dbReference type="SAM" id="MobiDB-lite"/>
    </source>
</evidence>
<gene>
    <name evidence="4" type="ORF">SAMN05421740_103237</name>
</gene>
<evidence type="ECO:0000313" key="5">
    <source>
        <dbReference type="Proteomes" id="UP000198916"/>
    </source>
</evidence>
<evidence type="ECO:0000256" key="1">
    <source>
        <dbReference type="ARBA" id="ARBA00006484"/>
    </source>
</evidence>
<organism evidence="4 5">
    <name type="scientific">Parapedobacter koreensis</name>
    <dbReference type="NCBI Taxonomy" id="332977"/>
    <lineage>
        <taxon>Bacteria</taxon>
        <taxon>Pseudomonadati</taxon>
        <taxon>Bacteroidota</taxon>
        <taxon>Sphingobacteriia</taxon>
        <taxon>Sphingobacteriales</taxon>
        <taxon>Sphingobacteriaceae</taxon>
        <taxon>Parapedobacter</taxon>
    </lineage>
</organism>